<dbReference type="PROSITE" id="PS50994">
    <property type="entry name" value="INTEGRASE"/>
    <property type="match status" value="1"/>
</dbReference>
<comment type="caution">
    <text evidence="2">The sequence shown here is derived from an EMBL/GenBank/DDBJ whole genome shotgun (WGS) entry which is preliminary data.</text>
</comment>
<dbReference type="InterPro" id="IPR050900">
    <property type="entry name" value="Transposase_IS3/IS150/IS904"/>
</dbReference>
<dbReference type="PANTHER" id="PTHR46889:SF4">
    <property type="entry name" value="TRANSPOSASE INSO FOR INSERTION SEQUENCE ELEMENT IS911B-RELATED"/>
    <property type="match status" value="1"/>
</dbReference>
<evidence type="ECO:0000259" key="1">
    <source>
        <dbReference type="PROSITE" id="PS50994"/>
    </source>
</evidence>
<gene>
    <name evidence="2" type="ORF">FKV70_04260</name>
</gene>
<evidence type="ECO:0000313" key="2">
    <source>
        <dbReference type="EMBL" id="TQS00539.1"/>
    </source>
</evidence>
<dbReference type="InterPro" id="IPR012337">
    <property type="entry name" value="RNaseH-like_sf"/>
</dbReference>
<keyword evidence="3" id="KW-1185">Reference proteome</keyword>
<dbReference type="Gene3D" id="3.30.420.10">
    <property type="entry name" value="Ribonuclease H-like superfamily/Ribonuclease H"/>
    <property type="match status" value="1"/>
</dbReference>
<dbReference type="SUPFAM" id="SSF53098">
    <property type="entry name" value="Ribonuclease H-like"/>
    <property type="match status" value="1"/>
</dbReference>
<accession>A0ABY3B9E8</accession>
<dbReference type="InterPro" id="IPR036397">
    <property type="entry name" value="RNaseH_sf"/>
</dbReference>
<organism evidence="2 3">
    <name type="scientific">Paenibacillus ottowii</name>
    <dbReference type="NCBI Taxonomy" id="2315729"/>
    <lineage>
        <taxon>Bacteria</taxon>
        <taxon>Bacillati</taxon>
        <taxon>Bacillota</taxon>
        <taxon>Bacilli</taxon>
        <taxon>Bacillales</taxon>
        <taxon>Paenibacillaceae</taxon>
        <taxon>Paenibacillus</taxon>
    </lineage>
</organism>
<feature type="domain" description="Integrase catalytic" evidence="1">
    <location>
        <begin position="1"/>
        <end position="109"/>
    </location>
</feature>
<dbReference type="Pfam" id="PF13333">
    <property type="entry name" value="rve_2"/>
    <property type="match status" value="1"/>
</dbReference>
<evidence type="ECO:0000313" key="3">
    <source>
        <dbReference type="Proteomes" id="UP000319219"/>
    </source>
</evidence>
<proteinExistence type="predicted"/>
<reference evidence="2 3" key="1">
    <citation type="submission" date="2019-07" db="EMBL/GenBank/DDBJ databases">
        <title>Paenibacillus ottowii sp. nov. isolated from a fermentation system processing bovine manure.</title>
        <authorList>
            <person name="Velazquez L.F."/>
            <person name="Rajbanshi S."/>
            <person name="Guan S."/>
            <person name="Hinchee M."/>
            <person name="Welsh A."/>
        </authorList>
    </citation>
    <scope>NUCLEOTIDE SEQUENCE [LARGE SCALE GENOMIC DNA]</scope>
    <source>
        <strain evidence="2 3">MS2379</strain>
    </source>
</reference>
<dbReference type="PANTHER" id="PTHR46889">
    <property type="entry name" value="TRANSPOSASE INSF FOR INSERTION SEQUENCE IS3B-RELATED"/>
    <property type="match status" value="1"/>
</dbReference>
<sequence>MIRQKLPEKQHNFILHSDQWWQYQQKRYRYMLSERGVTQSVSRRGNCLDNSVIENFFGILKKELLYIQEFESIEHFIQELHQYIYYYNYRRTKQKLRGLSARRITHSVLCSSLSLSVFNVLGSVHNGGRGFFYLPKRPVTECIYTYIKVTTNKGGLKL</sequence>
<dbReference type="Proteomes" id="UP000319219">
    <property type="component" value="Unassembled WGS sequence"/>
</dbReference>
<dbReference type="EMBL" id="VIJZ01000002">
    <property type="protein sequence ID" value="TQS00539.1"/>
    <property type="molecule type" value="Genomic_DNA"/>
</dbReference>
<dbReference type="InterPro" id="IPR001584">
    <property type="entry name" value="Integrase_cat-core"/>
</dbReference>
<name>A0ABY3B9E8_9BACL</name>
<protein>
    <submittedName>
        <fullName evidence="2">IS3 family transposase</fullName>
    </submittedName>
</protein>